<protein>
    <recommendedName>
        <fullName evidence="3">DUF3298 domain-containing protein</fullName>
    </recommendedName>
</protein>
<sequence length="208" mass="22549">MRQRLVADTPLRLTRTEGSLTYDVQVPRFTGSPVAAEVNRRVLASAEHAVQAARRTVRAGDPPRVLDGDGVVTTNDGRTVQVHYVFTDFTEGTAHPTGSVSTVTLDARDGSPITLDQVFADERAALGTLAEEVRRFAAARDQPVDDAGLEPVRENWASWQTTPDGMVVSFQDYQLGGHGLRDYTIAWDVLEPLMTPSSYALLGPLTGA</sequence>
<accession>A0A2S6IH08</accession>
<dbReference type="AlphaFoldDB" id="A0A2S6IH08"/>
<dbReference type="Proteomes" id="UP000239485">
    <property type="component" value="Unassembled WGS sequence"/>
</dbReference>
<dbReference type="EMBL" id="PTJD01000010">
    <property type="protein sequence ID" value="PPK93504.1"/>
    <property type="molecule type" value="Genomic_DNA"/>
</dbReference>
<comment type="caution">
    <text evidence="1">The sequence shown here is derived from an EMBL/GenBank/DDBJ whole genome shotgun (WGS) entry which is preliminary data.</text>
</comment>
<name>A0A2S6IH08_9ACTN</name>
<evidence type="ECO:0000313" key="2">
    <source>
        <dbReference type="Proteomes" id="UP000239485"/>
    </source>
</evidence>
<evidence type="ECO:0008006" key="3">
    <source>
        <dbReference type="Google" id="ProtNLM"/>
    </source>
</evidence>
<reference evidence="1 2" key="1">
    <citation type="submission" date="2018-02" db="EMBL/GenBank/DDBJ databases">
        <title>Genomic Encyclopedia of Archaeal and Bacterial Type Strains, Phase II (KMG-II): from individual species to whole genera.</title>
        <authorList>
            <person name="Goeker M."/>
        </authorList>
    </citation>
    <scope>NUCLEOTIDE SEQUENCE [LARGE SCALE GENOMIC DNA]</scope>
    <source>
        <strain evidence="1 2">DSM 22857</strain>
    </source>
</reference>
<organism evidence="1 2">
    <name type="scientific">Kineococcus xinjiangensis</name>
    <dbReference type="NCBI Taxonomy" id="512762"/>
    <lineage>
        <taxon>Bacteria</taxon>
        <taxon>Bacillati</taxon>
        <taxon>Actinomycetota</taxon>
        <taxon>Actinomycetes</taxon>
        <taxon>Kineosporiales</taxon>
        <taxon>Kineosporiaceae</taxon>
        <taxon>Kineococcus</taxon>
    </lineage>
</organism>
<proteinExistence type="predicted"/>
<gene>
    <name evidence="1" type="ORF">CLV92_110132</name>
</gene>
<evidence type="ECO:0000313" key="1">
    <source>
        <dbReference type="EMBL" id="PPK93504.1"/>
    </source>
</evidence>
<keyword evidence="2" id="KW-1185">Reference proteome</keyword>